<dbReference type="Gene3D" id="2.150.10.10">
    <property type="entry name" value="Serralysin-like metalloprotease, C-terminal"/>
    <property type="match status" value="29"/>
</dbReference>
<dbReference type="Pfam" id="PF06594">
    <property type="entry name" value="HCBP_related"/>
    <property type="match status" value="18"/>
</dbReference>
<keyword evidence="3" id="KW-0106">Calcium</keyword>
<feature type="region of interest" description="Disordered" evidence="4">
    <location>
        <begin position="730"/>
        <end position="781"/>
    </location>
</feature>
<dbReference type="Proteomes" id="UP000279372">
    <property type="component" value="Unassembled WGS sequence"/>
</dbReference>
<dbReference type="PROSITE" id="PS00330">
    <property type="entry name" value="HEMOLYSIN_CALCIUM"/>
    <property type="match status" value="39"/>
</dbReference>
<keyword evidence="2" id="KW-0964">Secreted</keyword>
<feature type="domain" description="Haemolysin-type calcium binding-related" evidence="5">
    <location>
        <begin position="283"/>
        <end position="325"/>
    </location>
</feature>
<comment type="subcellular location">
    <subcellularLocation>
        <location evidence="1">Secreted</location>
    </subcellularLocation>
</comment>
<feature type="domain" description="Haemolysin-type calcium binding-related" evidence="5">
    <location>
        <begin position="1753"/>
        <end position="1795"/>
    </location>
</feature>
<feature type="compositionally biased region" description="Basic and acidic residues" evidence="4">
    <location>
        <begin position="1100"/>
        <end position="1111"/>
    </location>
</feature>
<dbReference type="InterPro" id="IPR011049">
    <property type="entry name" value="Serralysin-like_metalloprot_C"/>
</dbReference>
<name>A0A3M3Z6M6_9PSED</name>
<evidence type="ECO:0000256" key="1">
    <source>
        <dbReference type="ARBA" id="ARBA00004613"/>
    </source>
</evidence>
<feature type="domain" description="Haemolysin-type calcium binding-related" evidence="5">
    <location>
        <begin position="1219"/>
        <end position="1262"/>
    </location>
</feature>
<dbReference type="PRINTS" id="PR00313">
    <property type="entry name" value="CABNDNGRPT"/>
</dbReference>
<evidence type="ECO:0000256" key="3">
    <source>
        <dbReference type="ARBA" id="ARBA00022837"/>
    </source>
</evidence>
<feature type="domain" description="Haemolysin-type calcium binding-related" evidence="5">
    <location>
        <begin position="468"/>
        <end position="510"/>
    </location>
</feature>
<sequence length="3268" mass="338068">ADLLAGGSGNDYLSGDAGDDVLDGGAGNDALSGGEGSDTYRFSRGWGQDTISNYDPSTNKSDAIEFASDILPGDIVITRSYDDLVLTLRGTTDQISVSSYFGSDGLSAYQLETIRFADGTSWSLDQVKSLAVLSTDGNDSIRGYATDDTLSGGLGDDLLYGLAGNDVLKGDAGNDILSGADGADSLSGGDGQDNLSGGAGADLLAGGSGNDYLYGDTGDDVLDGGAGNDALSGGEGSDTYRFSRGWGQDTISNYDPSTNKSDAIEFASDILPGDIVVTRSYDDLVLTLNGSTDKITVSSYFSNDGDNAYKLDEIRFADGTTWKPDQVKTMAAFKSTDGNDVLTGYASDDSISGGLGNDTIYGRAGNDTLSGEAGNDTLYGEDGNDLLNGGADADLLYGGNGNDTLDGGSGNDTLDGGMGSDTYVFRKGSGQDQINNYTSDDKTSQKIDKVKLDGLNPADITVHREYNDLVIQIKSTGDSIRVNSHFNQDGDSVYAVDQLQFADSTVWDGAKLKTEVLKTTGDNDTIIGYQTADQLFGLAGNDTLSGRGGDDFLDGGAGKDTLNGEEGSDTLLGGADNDTLSGGEGNDLLDGGTGNDSLAGGLGSDTYVFRRGSGQDTIYNSVSNEANTDIQDVIVLEGLKPEDVVMRRESDDLIIQIKDTNDSVRVSGHFSSYVAYNYAIDQVKFADGSVWDTSFIKSALLTGNAGDDNITGYETADILKGLRGNDTLSGRAGDDVLDGGDGRDTLNGEDGNDTLLGGSGNDMLSGGNGDDVMDGGSGNDTLSGGGGSDTYIFRKGSGQDTVLNYAYSDATQNKLDVVKLEGLTASQVSIRREGDDLIFQISDTGETLRVSSHFSSDAYAIDQVQFSDGIFWDKTQITAALLVGTAGDDSITGYATEDKLSGLAGHDTLSGRAGNDILYGGEGNDTLYGEDGSDTLLGGKGNDALSGGDGNDLLDGGVGMDSLAGGKGSDTYTFRKGYGQDTINNSAYNDTTENKLDVIRLEGLNVSDVVIKRDSDDLLIQIKESGETLRVTSHFSASTIYGYAIDQLQFADGTILDNAQIRAALLLGTDADDVMTGYSTDDVIAGDGGNDTLSGGSGSDRIEGGDGKDNLSGDDGDDLLLGGSGDDSLSGGDANDTLKGGADNDSLSGGYGDDFLDGGSGNDTLYGGYGSDVYVFGHGSGQDTINNSAYNDTTVNKLDVVRLEGLNQADVSLRRDSDDLVIQIRDSGDTLRVASYFSSSAIYGYAVDQLLFADGSTLNVDQLRAAILKGTQEDDSLIAFESADFLNGLGGNDTISGRGGDDVLDGGDGKDTLSGEDGNDTLFGGAGNDILNGGYGNDSLDGGLGNDSLNGGVGSDIYVFRKGAGQDTINNSAYNDTTVGKLDVIRFEGLNAEDISIRRESDDLILQIKETGDTLRVTSHFSASAISGYAIDQLQFADGTLMDNSQIKLALLGGTEDDDTLVGYDTDDVLKGLAGNDNISGRAGADILDGGAGKDSLYGDEGNDVLRGEADDDTLNGGIGDDLLDGGAGNDSLAGGSGSDTYVFRKGSGQDTINNSVYNDTTANKLDVIKLDGLNLSDISLRRESDDLIIEIKETGEILRVTQHFNASLISGYAIDQLQFSDGSFLTTDQIRTALLIGTVGDDIIFGYDSADVLKGASGNDTLSGRAGNDALLGGEGKDTLNGEDGNDILDGGAGNDTLNGGYGSDTYVFRRGAGQDTVNNYAYNDTTPNKLDVVKLEGLNPADVLLRREVNDLIIQIKSTGETLKVSSHFSTSAILGYTIDQLQFDDGTIWNTTDISSNLAGQTSVDPLNLAGTSENDVLAGGAGNDTLSGAAGDDVLDGRTGNDRLDGGAGDDIYLFGKGAGQDTISSYEGRVGKLDTVRLTALNASDISLVRDANDLVINVNGTADSLRISNHFIGEATSGYQIDRIQFADGTFWDQGTVKSEVLRGTAADQTLAGYQADDQIDAGAGDDIVSGGAGNDTLKGGIGSDTLNGEEGNDVLRGGAGNDILSGGAGDDTLDGGDGNDRLDGGAGNDSYLFRKGAGQDTIYNAYENRVGKLDRVKLTDLNASDVTLFQEGANLVIRINGSTDNLIVMNHFLNDATGGYQIDRIQFADGSFWNQSVIKARVLQGTDGDQSLTGYSTDDIIDVGAGDDTVSGGGGNDTLLGGAGADRLNGDDGNDLLQGGTGNDILNGGIGNDILDGGAGNDRLDGGAGDDAYLFGKGSGQDTIYYAYEARAGKVDTVKLTDLKASDITISRDAADLIIRINDTTDSMRVLNHFAGDAATGYQIDRIQFADGSFWDQSIIKLQVLKGSDADQSLTGYAGDDIIDAGAGDDAVSGGAGNDILSGGSGLDTISGDEGDDNLNGGAGNDTLNGGTGDDILDGGAGNDLLNGGAGDDTYLFGKGSGQDSIYYANESRLGKRDTVKLLGLNPSDVTISRDGYDLILKVNGTTDSLRIYYHFMGDATAGYQIDRIQFADGSFWDQTFIKTEVLRSTDANQSLTGYETDDVINAGVGDDSISGSGGNDTLSGEVGDDTVSGGTGNDTLIGGSGADTLNGDDGDDLLQGGVGNDNLYGGNGNDVLDGGSGNDLLNGGNGDDTYLFGKGSGQDRIYYANETRADKLDTVKLIDLNAGDVSLSRDGYDLIIRVNGTTDSLRVVYHFMGDATAGYQIDHIQFADGSFWDQTVIKAQIMQGTAADETLSGTSADDTIDAGAGDDTVNGMAGSDTLSGGAGADTLNGNEGNDVLQGGADDDVLYGGDGSDVLDGGAGNDRLDGGAGDDIYIFGKGAGQDTIYYANETRAGKMDTVKLTDLNASDVSVTRDGMDLFIRVNGTTDSLRVIYHFMGDATAGYQIDRIQFADGSFLDQAAIKFQVLQGSDGDDTLSGTSSNDVIDAGLGDDTVNGGGGDDTLKGNDGSDTLNGGDGNDLLQGGAGNDALNGNDGNDVLDAGAGNDVLNGGNGDDTYLFGKGSGQDTVNNGGEVRIGKTDTVKIADFNAADVQVKRENNDLLIQVIGSSDSLRVASHFAGDATAGYEIDRIQFADGSEWNQTTIKSNVIQSTDSDDTLRGFATDDVISAGLGDDAIYGADGNDTLSGGDGIDALYGDVGNDHLLGDAGNDTLYGGAGDDLLDGGAGNDALTGSEGSDTYAFGVGGGKDSVNNYDASTSNDTVQFDASVSLEELWFRRSGNDLEVSIVDTPDKIVVNNWYSSNDYHVDQFKTSDGKTLLDSQVQSLVDTMASFGVSAGAESSLTQSQQNQLDAVLVASWK</sequence>
<feature type="domain" description="Haemolysin-type calcium binding-related" evidence="5">
    <location>
        <begin position="836"/>
        <end position="876"/>
    </location>
</feature>
<feature type="domain" description="Haemolysin-type calcium binding-related" evidence="5">
    <location>
        <begin position="2081"/>
        <end position="2122"/>
    </location>
</feature>
<evidence type="ECO:0000256" key="2">
    <source>
        <dbReference type="ARBA" id="ARBA00022525"/>
    </source>
</evidence>
<feature type="region of interest" description="Disordered" evidence="4">
    <location>
        <begin position="2352"/>
        <end position="2378"/>
    </location>
</feature>
<accession>A0A3M3Z6M6</accession>
<feature type="region of interest" description="Disordered" evidence="4">
    <location>
        <begin position="1085"/>
        <end position="1145"/>
    </location>
</feature>
<protein>
    <submittedName>
        <fullName evidence="6">Hemolysin-type calcium-binding region</fullName>
    </submittedName>
</protein>
<dbReference type="InterPro" id="IPR001343">
    <property type="entry name" value="Hemolysn_Ca-bd"/>
</dbReference>
<organism evidence="6 7">
    <name type="scientific">Pseudomonas syringae pv. philadelphi</name>
    <dbReference type="NCBI Taxonomy" id="251706"/>
    <lineage>
        <taxon>Bacteria</taxon>
        <taxon>Pseudomonadati</taxon>
        <taxon>Pseudomonadota</taxon>
        <taxon>Gammaproteobacteria</taxon>
        <taxon>Pseudomonadales</taxon>
        <taxon>Pseudomonadaceae</taxon>
        <taxon>Pseudomonas</taxon>
    </lineage>
</organism>
<dbReference type="PANTHER" id="PTHR38340">
    <property type="entry name" value="S-LAYER PROTEIN"/>
    <property type="match status" value="1"/>
</dbReference>
<proteinExistence type="predicted"/>
<feature type="domain" description="Haemolysin-type calcium binding-related" evidence="5">
    <location>
        <begin position="3009"/>
        <end position="3051"/>
    </location>
</feature>
<dbReference type="InterPro" id="IPR010566">
    <property type="entry name" value="Haemolys_ca-bd"/>
</dbReference>
<feature type="domain" description="Haemolysin-type calcium binding-related" evidence="5">
    <location>
        <begin position="1587"/>
        <end position="1630"/>
    </location>
</feature>
<gene>
    <name evidence="6" type="ORF">ALQ33_102151</name>
</gene>
<feature type="domain" description="Haemolysin-type calcium binding-related" evidence="5">
    <location>
        <begin position="2645"/>
        <end position="2687"/>
    </location>
</feature>
<feature type="domain" description="Haemolysin-type calcium binding-related" evidence="5">
    <location>
        <begin position="3190"/>
        <end position="3226"/>
    </location>
</feature>
<dbReference type="GO" id="GO:0005509">
    <property type="term" value="F:calcium ion binding"/>
    <property type="evidence" value="ECO:0007669"/>
    <property type="project" value="InterPro"/>
</dbReference>
<dbReference type="PANTHER" id="PTHR38340:SF1">
    <property type="entry name" value="S-LAYER PROTEIN"/>
    <property type="match status" value="1"/>
</dbReference>
<feature type="region of interest" description="Disordered" evidence="4">
    <location>
        <begin position="2881"/>
        <end position="2946"/>
    </location>
</feature>
<feature type="compositionally biased region" description="Low complexity" evidence="4">
    <location>
        <begin position="2914"/>
        <end position="2946"/>
    </location>
</feature>
<feature type="domain" description="Haemolysin-type calcium binding-related" evidence="5">
    <location>
        <begin position="1899"/>
        <end position="1940"/>
    </location>
</feature>
<feature type="region of interest" description="Disordered" evidence="4">
    <location>
        <begin position="1985"/>
        <end position="2007"/>
    </location>
</feature>
<dbReference type="Pfam" id="PF00353">
    <property type="entry name" value="HemolysinCabind"/>
    <property type="match status" value="34"/>
</dbReference>
<evidence type="ECO:0000313" key="7">
    <source>
        <dbReference type="Proteomes" id="UP000279372"/>
    </source>
</evidence>
<dbReference type="InterPro" id="IPR050557">
    <property type="entry name" value="RTX_toxin/Mannuronan_C5-epim"/>
</dbReference>
<feature type="region of interest" description="Disordered" evidence="4">
    <location>
        <begin position="1297"/>
        <end position="1317"/>
    </location>
</feature>
<feature type="domain" description="Haemolysin-type calcium binding-related" evidence="5">
    <location>
        <begin position="1403"/>
        <end position="1445"/>
    </location>
</feature>
<reference evidence="6 7" key="1">
    <citation type="submission" date="2018-08" db="EMBL/GenBank/DDBJ databases">
        <title>Recombination of ecologically and evolutionarily significant loci maintains genetic cohesion in the Pseudomonas syringae species complex.</title>
        <authorList>
            <person name="Dillon M."/>
            <person name="Thakur S."/>
            <person name="Almeida R.N.D."/>
            <person name="Weir B.S."/>
            <person name="Guttman D.S."/>
        </authorList>
    </citation>
    <scope>NUCLEOTIDE SEQUENCE [LARGE SCALE GENOMIC DNA]</scope>
    <source>
        <strain evidence="6 7">ICMP 8902</strain>
    </source>
</reference>
<evidence type="ECO:0000256" key="4">
    <source>
        <dbReference type="SAM" id="MobiDB-lite"/>
    </source>
</evidence>
<feature type="domain" description="Haemolysin-type calcium binding-related" evidence="5">
    <location>
        <begin position="2445"/>
        <end position="2486"/>
    </location>
</feature>
<feature type="region of interest" description="Disordered" evidence="4">
    <location>
        <begin position="2522"/>
        <end position="2541"/>
    </location>
</feature>
<feature type="domain" description="Haemolysin-type calcium binding-related" evidence="5">
    <location>
        <begin position="83"/>
        <end position="126"/>
    </location>
</feature>
<feature type="domain" description="Haemolysin-type calcium binding-related" evidence="5">
    <location>
        <begin position="2827"/>
        <end position="2869"/>
    </location>
</feature>
<feature type="domain" description="Haemolysin-type calcium binding-related" evidence="5">
    <location>
        <begin position="652"/>
        <end position="693"/>
    </location>
</feature>
<dbReference type="EMBL" id="RBQB01000147">
    <property type="protein sequence ID" value="RMO90372.1"/>
    <property type="molecule type" value="Genomic_DNA"/>
</dbReference>
<comment type="caution">
    <text evidence="6">The sequence shown here is derived from an EMBL/GenBank/DDBJ whole genome shotgun (WGS) entry which is preliminary data.</text>
</comment>
<evidence type="ECO:0000313" key="6">
    <source>
        <dbReference type="EMBL" id="RMO90372.1"/>
    </source>
</evidence>
<dbReference type="GO" id="GO:0005576">
    <property type="term" value="C:extracellular region"/>
    <property type="evidence" value="ECO:0007669"/>
    <property type="project" value="UniProtKB-SubCell"/>
</dbReference>
<feature type="non-terminal residue" evidence="6">
    <location>
        <position position="1"/>
    </location>
</feature>
<feature type="domain" description="Haemolysin-type calcium binding-related" evidence="5">
    <location>
        <begin position="2263"/>
        <end position="2304"/>
    </location>
</feature>
<feature type="domain" description="Haemolysin-type calcium binding-related" evidence="5">
    <location>
        <begin position="1017"/>
        <end position="1060"/>
    </location>
</feature>
<dbReference type="InterPro" id="IPR018511">
    <property type="entry name" value="Hemolysin-typ_Ca-bd_CS"/>
</dbReference>
<feature type="compositionally biased region" description="Low complexity" evidence="4">
    <location>
        <begin position="2884"/>
        <end position="2903"/>
    </location>
</feature>
<evidence type="ECO:0000259" key="5">
    <source>
        <dbReference type="Pfam" id="PF06594"/>
    </source>
</evidence>
<feature type="region of interest" description="Disordered" evidence="4">
    <location>
        <begin position="549"/>
        <end position="594"/>
    </location>
</feature>
<dbReference type="SUPFAM" id="SSF51120">
    <property type="entry name" value="beta-Roll"/>
    <property type="match status" value="19"/>
</dbReference>
<dbReference type="RefSeq" id="WP_122222133.1">
    <property type="nucleotide sequence ID" value="NZ_RBQB01000147.1"/>
</dbReference>